<protein>
    <recommendedName>
        <fullName evidence="3">Retrotransposon gag domain-containing protein</fullName>
    </recommendedName>
</protein>
<evidence type="ECO:0000256" key="1">
    <source>
        <dbReference type="SAM" id="Coils"/>
    </source>
</evidence>
<feature type="coiled-coil region" evidence="1">
    <location>
        <begin position="150"/>
        <end position="177"/>
    </location>
</feature>
<reference evidence="2" key="1">
    <citation type="journal article" date="2007" name="PLoS ONE">
        <title>The first genome sequence of an elite grapevine cultivar (Pinot noir Vitis vinifera L.): coping with a highly heterozygous genome.</title>
        <authorList>
            <person name="Velasco R."/>
            <person name="Zharkikh A."/>
            <person name="Troggio M."/>
            <person name="Cartwright D.A."/>
            <person name="Cestaro A."/>
            <person name="Pruss D."/>
            <person name="Pindo M."/>
            <person name="FitzGerald L.M."/>
            <person name="Vezzulli S."/>
            <person name="Reid J."/>
            <person name="Malacarne G."/>
            <person name="Iliev D."/>
            <person name="Coppola G."/>
            <person name="Wardell B."/>
            <person name="Micheletti D."/>
            <person name="Macalma T."/>
            <person name="Facci M."/>
            <person name="Mitchell J.T."/>
            <person name="Perazzolli M."/>
            <person name="Eldredge G."/>
            <person name="Gatto P."/>
            <person name="Oyzerski R."/>
            <person name="Moretto M."/>
            <person name="Gutin N."/>
            <person name="Stefanini M."/>
            <person name="Chen Y."/>
            <person name="Segala C."/>
            <person name="Davenport C."/>
            <person name="Dematte L."/>
            <person name="Mraz A."/>
            <person name="Battilana J."/>
            <person name="Stormo K."/>
            <person name="Costa F."/>
            <person name="Tao Q."/>
            <person name="Si-Ammour A."/>
            <person name="Harkins T."/>
            <person name="Lackey A."/>
            <person name="Perbost C."/>
            <person name="Taillon B."/>
            <person name="Stella A."/>
            <person name="Solovyev V."/>
            <person name="Fawcett J.A."/>
            <person name="Sterck L."/>
            <person name="Vandepoele K."/>
            <person name="Grando S.M."/>
            <person name="Toppo S."/>
            <person name="Moser C."/>
            <person name="Lanchbury J."/>
            <person name="Bogden R."/>
            <person name="Skolnick M."/>
            <person name="Sgaramella V."/>
            <person name="Bhatnagar S.K."/>
            <person name="Fontana P."/>
            <person name="Gutin A."/>
            <person name="Van de Peer Y."/>
            <person name="Salamini F."/>
            <person name="Viola R."/>
        </authorList>
    </citation>
    <scope>NUCLEOTIDE SEQUENCE</scope>
</reference>
<keyword evidence="1" id="KW-0175">Coiled coil</keyword>
<accession>A5AV82</accession>
<gene>
    <name evidence="2" type="ORF">VITISV_007530</name>
</gene>
<evidence type="ECO:0008006" key="3">
    <source>
        <dbReference type="Google" id="ProtNLM"/>
    </source>
</evidence>
<proteinExistence type="predicted"/>
<evidence type="ECO:0000313" key="2">
    <source>
        <dbReference type="EMBL" id="CAN67185.1"/>
    </source>
</evidence>
<name>A5AV82_VITVI</name>
<dbReference type="EMBL" id="AM436806">
    <property type="protein sequence ID" value="CAN67185.1"/>
    <property type="molecule type" value="Genomic_DNA"/>
</dbReference>
<sequence length="256" mass="28522">MGFSDAPAPFTVHLRSPLSDQSCEIRQPLGEPSPCEPPGMRGSACVEVMTTLHGSAPSLRRHAKGCVPSKGSHFKSRLSLESHSWRRVEIESSRQDPHPVGMVTNETVPHASQTAQALPPGASLGISFHLADHYEVIPPPTVTVPPPIVTTTINTRLNEHEARIERLESKMRQIRLQDGALTWDDRDGIPEDMAYEFLTQFAFSANIDLSRQELEATKQRPDESISSFVSRWRANMAGMIDRPKEQDQIDMVLRNL</sequence>
<organism evidence="2">
    <name type="scientific">Vitis vinifera</name>
    <name type="common">Grape</name>
    <dbReference type="NCBI Taxonomy" id="29760"/>
    <lineage>
        <taxon>Eukaryota</taxon>
        <taxon>Viridiplantae</taxon>
        <taxon>Streptophyta</taxon>
        <taxon>Embryophyta</taxon>
        <taxon>Tracheophyta</taxon>
        <taxon>Spermatophyta</taxon>
        <taxon>Magnoliopsida</taxon>
        <taxon>eudicotyledons</taxon>
        <taxon>Gunneridae</taxon>
        <taxon>Pentapetalae</taxon>
        <taxon>rosids</taxon>
        <taxon>Vitales</taxon>
        <taxon>Vitaceae</taxon>
        <taxon>Viteae</taxon>
        <taxon>Vitis</taxon>
    </lineage>
</organism>
<dbReference type="AlphaFoldDB" id="A5AV82"/>